<proteinExistence type="predicted"/>
<feature type="region of interest" description="Disordered" evidence="2">
    <location>
        <begin position="76"/>
        <end position="107"/>
    </location>
</feature>
<dbReference type="Proteomes" id="UP000184442">
    <property type="component" value="Unassembled WGS sequence"/>
</dbReference>
<dbReference type="PROSITE" id="PS51257">
    <property type="entry name" value="PROKAR_LIPOPROTEIN"/>
    <property type="match status" value="1"/>
</dbReference>
<dbReference type="STRING" id="1122184.SAMN02745176_01754"/>
<dbReference type="AlphaFoldDB" id="A0A1M6EXB4"/>
<dbReference type="OrthoDB" id="1953515at2"/>
<dbReference type="EMBL" id="FQZS01000010">
    <property type="protein sequence ID" value="SHI90085.1"/>
    <property type="molecule type" value="Genomic_DNA"/>
</dbReference>
<sequence length="314" mass="36439">MIRKIFLYKSTVLLIIFAAIFSLVSCTPQLKPSTDAAKNDEQNEPPKELEELRKSIEEVEKTLMFMYEEKKKAQQGIISSGSEVSKNEHQQGGEQSRQQGNQQQSQGEIKIEMKPEELAEFSKQQQLAKDQEELAKKQKETLEKFEDLKKKVIELHEKWNSYEPKAIKALAQAKSIEEFEKNLDNLTNTIQTRDEYKTLLDVNSLLKTLPDFYELYTTKVPPDLDRLKYSIKKVKLFAEKDDYNSMKPAMEYLINIWSSAKPKLKKDVTEQMTKFEFALNDLKNAVENKNKIVIDAKSEVLTKIIDEMVEKLKS</sequence>
<reference evidence="3 4" key="1">
    <citation type="submission" date="2016-11" db="EMBL/GenBank/DDBJ databases">
        <authorList>
            <person name="Jaros S."/>
            <person name="Januszkiewicz K."/>
            <person name="Wedrychowicz H."/>
        </authorList>
    </citation>
    <scope>NUCLEOTIDE SEQUENCE [LARGE SCALE GENOMIC DNA]</scope>
    <source>
        <strain evidence="3 4">DSM 19022</strain>
    </source>
</reference>
<evidence type="ECO:0000256" key="2">
    <source>
        <dbReference type="SAM" id="MobiDB-lite"/>
    </source>
</evidence>
<gene>
    <name evidence="3" type="ORF">SAMN02745176_01754</name>
</gene>
<accession>A0A1M6EXB4</accession>
<dbReference type="RefSeq" id="WP_073025831.1">
    <property type="nucleotide sequence ID" value="NZ_FQZS01000010.1"/>
</dbReference>
<evidence type="ECO:0000313" key="3">
    <source>
        <dbReference type="EMBL" id="SHI90085.1"/>
    </source>
</evidence>
<evidence type="ECO:0000256" key="1">
    <source>
        <dbReference type="SAM" id="Coils"/>
    </source>
</evidence>
<feature type="compositionally biased region" description="Low complexity" evidence="2">
    <location>
        <begin position="92"/>
        <end position="107"/>
    </location>
</feature>
<name>A0A1M6EXB4_9FIRM</name>
<feature type="region of interest" description="Disordered" evidence="2">
    <location>
        <begin position="31"/>
        <end position="50"/>
    </location>
</feature>
<evidence type="ECO:0000313" key="4">
    <source>
        <dbReference type="Proteomes" id="UP000184442"/>
    </source>
</evidence>
<feature type="compositionally biased region" description="Basic and acidic residues" evidence="2">
    <location>
        <begin position="37"/>
        <end position="50"/>
    </location>
</feature>
<feature type="coiled-coil region" evidence="1">
    <location>
        <begin position="128"/>
        <end position="189"/>
    </location>
</feature>
<organism evidence="3 4">
    <name type="scientific">Lutispora thermophila DSM 19022</name>
    <dbReference type="NCBI Taxonomy" id="1122184"/>
    <lineage>
        <taxon>Bacteria</taxon>
        <taxon>Bacillati</taxon>
        <taxon>Bacillota</taxon>
        <taxon>Clostridia</taxon>
        <taxon>Lutisporales</taxon>
        <taxon>Lutisporaceae</taxon>
        <taxon>Lutispora</taxon>
    </lineage>
</organism>
<keyword evidence="1" id="KW-0175">Coiled coil</keyword>
<keyword evidence="4" id="KW-1185">Reference proteome</keyword>
<protein>
    <submittedName>
        <fullName evidence="3">Uncharacterized protein</fullName>
    </submittedName>
</protein>